<dbReference type="Gene3D" id="1.10.1740.10">
    <property type="match status" value="1"/>
</dbReference>
<sequence length="180" mass="20263">MGDSNRIRLRGQLVENYDGLIRKLTRRLGSSDFAHDALHETFLRLDRVTDAVPVRSPTDYIFRTAINIAKDRQKAQSYRVSSSEIDALLDVCDEDPDPARIVEARSEIEAFKRALAELPPRPREVLRSISIEGQSARDVAARLQVSIRTVESDLKLALGHCADSLDHTLHRRLGGPRPRS</sequence>
<dbReference type="InterPro" id="IPR014284">
    <property type="entry name" value="RNA_pol_sigma-70_dom"/>
</dbReference>
<dbReference type="PANTHER" id="PTHR43133:SF63">
    <property type="entry name" value="RNA POLYMERASE SIGMA FACTOR FECI-RELATED"/>
    <property type="match status" value="1"/>
</dbReference>
<keyword evidence="4" id="KW-0804">Transcription</keyword>
<dbReference type="OrthoDB" id="9794372at2"/>
<keyword evidence="7" id="KW-1185">Reference proteome</keyword>
<evidence type="ECO:0000256" key="3">
    <source>
        <dbReference type="ARBA" id="ARBA00023082"/>
    </source>
</evidence>
<dbReference type="Pfam" id="PF08281">
    <property type="entry name" value="Sigma70_r4_2"/>
    <property type="match status" value="1"/>
</dbReference>
<evidence type="ECO:0000256" key="2">
    <source>
        <dbReference type="ARBA" id="ARBA00023015"/>
    </source>
</evidence>
<comment type="caution">
    <text evidence="6">The sequence shown here is derived from an EMBL/GenBank/DDBJ whole genome shotgun (WGS) entry which is preliminary data.</text>
</comment>
<comment type="similarity">
    <text evidence="1">Belongs to the sigma-70 factor family. ECF subfamily.</text>
</comment>
<dbReference type="Gene3D" id="1.10.10.10">
    <property type="entry name" value="Winged helix-like DNA-binding domain superfamily/Winged helix DNA-binding domain"/>
    <property type="match status" value="1"/>
</dbReference>
<evidence type="ECO:0000313" key="7">
    <source>
        <dbReference type="Proteomes" id="UP000051913"/>
    </source>
</evidence>
<dbReference type="EMBL" id="LLXX01000236">
    <property type="protein sequence ID" value="KRQ90409.1"/>
    <property type="molecule type" value="Genomic_DNA"/>
</dbReference>
<dbReference type="GO" id="GO:0016987">
    <property type="term" value="F:sigma factor activity"/>
    <property type="evidence" value="ECO:0007669"/>
    <property type="project" value="UniProtKB-KW"/>
</dbReference>
<dbReference type="InterPro" id="IPR013324">
    <property type="entry name" value="RNA_pol_sigma_r3/r4-like"/>
</dbReference>
<accession>A0A0R3KY93</accession>
<dbReference type="InterPro" id="IPR013249">
    <property type="entry name" value="RNA_pol_sigma70_r4_t2"/>
</dbReference>
<dbReference type="SUPFAM" id="SSF88659">
    <property type="entry name" value="Sigma3 and sigma4 domains of RNA polymerase sigma factors"/>
    <property type="match status" value="1"/>
</dbReference>
<feature type="domain" description="RNA polymerase sigma factor 70 region 4 type 2" evidence="5">
    <location>
        <begin position="109"/>
        <end position="161"/>
    </location>
</feature>
<dbReference type="GO" id="GO:0006352">
    <property type="term" value="P:DNA-templated transcription initiation"/>
    <property type="evidence" value="ECO:0007669"/>
    <property type="project" value="InterPro"/>
</dbReference>
<dbReference type="AlphaFoldDB" id="A0A0R3KY93"/>
<name>A0A0R3KY93_9BRAD</name>
<proteinExistence type="inferred from homology"/>
<reference evidence="6 7" key="1">
    <citation type="submission" date="2014-03" db="EMBL/GenBank/DDBJ databases">
        <title>Bradyrhizobium valentinum sp. nov., isolated from effective nodules of Lupinus mariae-josephae, a lupine endemic of basic-lime soils in Eastern Spain.</title>
        <authorList>
            <person name="Duran D."/>
            <person name="Rey L."/>
            <person name="Navarro A."/>
            <person name="Busquets A."/>
            <person name="Imperial J."/>
            <person name="Ruiz-Argueso T."/>
        </authorList>
    </citation>
    <scope>NUCLEOTIDE SEQUENCE [LARGE SCALE GENOMIC DNA]</scope>
    <source>
        <strain evidence="6 7">LmjM3</strain>
    </source>
</reference>
<keyword evidence="3" id="KW-0731">Sigma factor</keyword>
<dbReference type="PANTHER" id="PTHR43133">
    <property type="entry name" value="RNA POLYMERASE ECF-TYPE SIGMA FACTO"/>
    <property type="match status" value="1"/>
</dbReference>
<dbReference type="InterPro" id="IPR013325">
    <property type="entry name" value="RNA_pol_sigma_r2"/>
</dbReference>
<evidence type="ECO:0000256" key="4">
    <source>
        <dbReference type="ARBA" id="ARBA00023163"/>
    </source>
</evidence>
<protein>
    <submittedName>
        <fullName evidence="6">RNA polymerase subunit sigma-24</fullName>
    </submittedName>
</protein>
<dbReference type="Proteomes" id="UP000051913">
    <property type="component" value="Unassembled WGS sequence"/>
</dbReference>
<dbReference type="SUPFAM" id="SSF88946">
    <property type="entry name" value="Sigma2 domain of RNA polymerase sigma factors"/>
    <property type="match status" value="1"/>
</dbReference>
<dbReference type="InterPro" id="IPR036388">
    <property type="entry name" value="WH-like_DNA-bd_sf"/>
</dbReference>
<dbReference type="STRING" id="1518501.CQ10_22520"/>
<evidence type="ECO:0000256" key="1">
    <source>
        <dbReference type="ARBA" id="ARBA00010641"/>
    </source>
</evidence>
<evidence type="ECO:0000313" key="6">
    <source>
        <dbReference type="EMBL" id="KRQ90409.1"/>
    </source>
</evidence>
<dbReference type="NCBIfam" id="TIGR02937">
    <property type="entry name" value="sigma70-ECF"/>
    <property type="match status" value="1"/>
</dbReference>
<dbReference type="RefSeq" id="WP_057855728.1">
    <property type="nucleotide sequence ID" value="NZ_LLXX01000236.1"/>
</dbReference>
<organism evidence="6 7">
    <name type="scientific">Bradyrhizobium valentinum</name>
    <dbReference type="NCBI Taxonomy" id="1518501"/>
    <lineage>
        <taxon>Bacteria</taxon>
        <taxon>Pseudomonadati</taxon>
        <taxon>Pseudomonadota</taxon>
        <taxon>Alphaproteobacteria</taxon>
        <taxon>Hyphomicrobiales</taxon>
        <taxon>Nitrobacteraceae</taxon>
        <taxon>Bradyrhizobium</taxon>
    </lineage>
</organism>
<evidence type="ECO:0000259" key="5">
    <source>
        <dbReference type="Pfam" id="PF08281"/>
    </source>
</evidence>
<gene>
    <name evidence="6" type="ORF">CP49_16560</name>
</gene>
<dbReference type="GO" id="GO:0003677">
    <property type="term" value="F:DNA binding"/>
    <property type="evidence" value="ECO:0007669"/>
    <property type="project" value="InterPro"/>
</dbReference>
<keyword evidence="2" id="KW-0805">Transcription regulation</keyword>
<dbReference type="InterPro" id="IPR039425">
    <property type="entry name" value="RNA_pol_sigma-70-like"/>
</dbReference>